<gene>
    <name evidence="1" type="ORF">SAMN06265374_4141</name>
</gene>
<accession>A0ABY1PP12</accession>
<name>A0ABY1PP12_9HYPH</name>
<reference evidence="1 2" key="1">
    <citation type="submission" date="2017-05" db="EMBL/GenBank/DDBJ databases">
        <authorList>
            <person name="Varghese N."/>
            <person name="Submissions S."/>
        </authorList>
    </citation>
    <scope>NUCLEOTIDE SEQUENCE [LARGE SCALE GENOMIC DNA]</scope>
    <source>
        <strain evidence="1 2">DSM 15949</strain>
    </source>
</reference>
<sequence length="36" mass="3902">MTPEKRRTLLLLGLLNGASLLGLMAAKPTSHLISKR</sequence>
<evidence type="ECO:0000313" key="1">
    <source>
        <dbReference type="EMBL" id="SMP36375.1"/>
    </source>
</evidence>
<dbReference type="EMBL" id="FXTT01000007">
    <property type="protein sequence ID" value="SMP36375.1"/>
    <property type="molecule type" value="Genomic_DNA"/>
</dbReference>
<keyword evidence="2" id="KW-1185">Reference proteome</keyword>
<proteinExistence type="predicted"/>
<dbReference type="Proteomes" id="UP001157914">
    <property type="component" value="Unassembled WGS sequence"/>
</dbReference>
<protein>
    <submittedName>
        <fullName evidence="1">Uncharacterized protein</fullName>
    </submittedName>
</protein>
<evidence type="ECO:0000313" key="2">
    <source>
        <dbReference type="Proteomes" id="UP001157914"/>
    </source>
</evidence>
<comment type="caution">
    <text evidence="1">The sequence shown here is derived from an EMBL/GenBank/DDBJ whole genome shotgun (WGS) entry which is preliminary data.</text>
</comment>
<organism evidence="1 2">
    <name type="scientific">Roseibium denhamense</name>
    <dbReference type="NCBI Taxonomy" id="76305"/>
    <lineage>
        <taxon>Bacteria</taxon>
        <taxon>Pseudomonadati</taxon>
        <taxon>Pseudomonadota</taxon>
        <taxon>Alphaproteobacteria</taxon>
        <taxon>Hyphomicrobiales</taxon>
        <taxon>Stappiaceae</taxon>
        <taxon>Roseibium</taxon>
    </lineage>
</organism>